<gene>
    <name evidence="1" type="ORF">SO802_006142</name>
</gene>
<dbReference type="Proteomes" id="UP001459277">
    <property type="component" value="Unassembled WGS sequence"/>
</dbReference>
<proteinExistence type="predicted"/>
<name>A0AAW2DNE6_9ROSI</name>
<protein>
    <submittedName>
        <fullName evidence="1">Uncharacterized protein</fullName>
    </submittedName>
</protein>
<organism evidence="1 2">
    <name type="scientific">Lithocarpus litseifolius</name>
    <dbReference type="NCBI Taxonomy" id="425828"/>
    <lineage>
        <taxon>Eukaryota</taxon>
        <taxon>Viridiplantae</taxon>
        <taxon>Streptophyta</taxon>
        <taxon>Embryophyta</taxon>
        <taxon>Tracheophyta</taxon>
        <taxon>Spermatophyta</taxon>
        <taxon>Magnoliopsida</taxon>
        <taxon>eudicotyledons</taxon>
        <taxon>Gunneridae</taxon>
        <taxon>Pentapetalae</taxon>
        <taxon>rosids</taxon>
        <taxon>fabids</taxon>
        <taxon>Fagales</taxon>
        <taxon>Fagaceae</taxon>
        <taxon>Lithocarpus</taxon>
    </lineage>
</organism>
<evidence type="ECO:0000313" key="1">
    <source>
        <dbReference type="EMBL" id="KAL0011034.1"/>
    </source>
</evidence>
<dbReference type="EMBL" id="JAZDWU010000002">
    <property type="protein sequence ID" value="KAL0011034.1"/>
    <property type="molecule type" value="Genomic_DNA"/>
</dbReference>
<dbReference type="AlphaFoldDB" id="A0AAW2DNE6"/>
<comment type="caution">
    <text evidence="1">The sequence shown here is derived from an EMBL/GenBank/DDBJ whole genome shotgun (WGS) entry which is preliminary data.</text>
</comment>
<accession>A0AAW2DNE6</accession>
<evidence type="ECO:0000313" key="2">
    <source>
        <dbReference type="Proteomes" id="UP001459277"/>
    </source>
</evidence>
<sequence>MQRPTSQAPVSGLPIGVSSSSGLSTPIAAASAPGAVCLLPNAPTPSGSLQQSASSSVFQFAGFSIHMLVHML</sequence>
<reference evidence="1 2" key="1">
    <citation type="submission" date="2024-01" db="EMBL/GenBank/DDBJ databases">
        <title>A telomere-to-telomere, gap-free genome of sweet tea (Lithocarpus litseifolius).</title>
        <authorList>
            <person name="Zhou J."/>
        </authorList>
    </citation>
    <scope>NUCLEOTIDE SEQUENCE [LARGE SCALE GENOMIC DNA]</scope>
    <source>
        <strain evidence="1">Zhou-2022a</strain>
        <tissue evidence="1">Leaf</tissue>
    </source>
</reference>
<keyword evidence="2" id="KW-1185">Reference proteome</keyword>